<dbReference type="Pfam" id="PF00955">
    <property type="entry name" value="HCO3_cotransp"/>
    <property type="match status" value="1"/>
</dbReference>
<dbReference type="GO" id="GO:0005886">
    <property type="term" value="C:plasma membrane"/>
    <property type="evidence" value="ECO:0007669"/>
    <property type="project" value="TreeGrafter"/>
</dbReference>
<reference evidence="7 8" key="1">
    <citation type="submission" date="2018-07" db="EMBL/GenBank/DDBJ databases">
        <title>The genomes of Aspergillus section Nigri reveals drivers in fungal speciation.</title>
        <authorList>
            <consortium name="DOE Joint Genome Institute"/>
            <person name="Vesth T.C."/>
            <person name="Nybo J."/>
            <person name="Theobald S."/>
            <person name="Brandl J."/>
            <person name="Frisvad J.C."/>
            <person name="Nielsen K.F."/>
            <person name="Lyhne E.K."/>
            <person name="Kogle M.E."/>
            <person name="Kuo A."/>
            <person name="Riley R."/>
            <person name="Clum A."/>
            <person name="Nolan M."/>
            <person name="Lipzen A."/>
            <person name="Salamov A."/>
            <person name="Henrissat B."/>
            <person name="Wiebenga A."/>
            <person name="De vries R.P."/>
            <person name="Grigoriev I.V."/>
            <person name="Mortensen U.H."/>
            <person name="Andersen M.R."/>
            <person name="Baker S.E."/>
        </authorList>
    </citation>
    <scope>NUCLEOTIDE SEQUENCE [LARGE SCALE GENOMIC DNA]</scope>
    <source>
        <strain evidence="7 8">CBS 139.54b</strain>
    </source>
</reference>
<feature type="transmembrane region" description="Helical" evidence="5">
    <location>
        <begin position="51"/>
        <end position="69"/>
    </location>
</feature>
<evidence type="ECO:0000259" key="6">
    <source>
        <dbReference type="Pfam" id="PF00955"/>
    </source>
</evidence>
<dbReference type="InterPro" id="IPR003020">
    <property type="entry name" value="HCO3_transpt_euk"/>
</dbReference>
<keyword evidence="3 5" id="KW-1133">Transmembrane helix</keyword>
<dbReference type="RefSeq" id="XP_026619798.1">
    <property type="nucleotide sequence ID" value="XM_026772627.1"/>
</dbReference>
<evidence type="ECO:0000313" key="8">
    <source>
        <dbReference type="Proteomes" id="UP000253729"/>
    </source>
</evidence>
<dbReference type="AlphaFoldDB" id="A0A3F3PK89"/>
<evidence type="ECO:0000256" key="5">
    <source>
        <dbReference type="SAM" id="Phobius"/>
    </source>
</evidence>
<dbReference type="PANTHER" id="PTHR11453:SF38">
    <property type="entry name" value="ANION TRANSPORTER (EUROFUNG)"/>
    <property type="match status" value="1"/>
</dbReference>
<name>A0A3F3PK89_9EURO</name>
<dbReference type="PANTHER" id="PTHR11453">
    <property type="entry name" value="ANION EXCHANGE PROTEIN"/>
    <property type="match status" value="1"/>
</dbReference>
<evidence type="ECO:0000256" key="3">
    <source>
        <dbReference type="ARBA" id="ARBA00022989"/>
    </source>
</evidence>
<dbReference type="GO" id="GO:0046713">
    <property type="term" value="P:borate transport"/>
    <property type="evidence" value="ECO:0007669"/>
    <property type="project" value="TreeGrafter"/>
</dbReference>
<keyword evidence="2 5" id="KW-0812">Transmembrane</keyword>
<dbReference type="EMBL" id="KZ852118">
    <property type="protein sequence ID" value="RDH26776.1"/>
    <property type="molecule type" value="Genomic_DNA"/>
</dbReference>
<evidence type="ECO:0000256" key="2">
    <source>
        <dbReference type="ARBA" id="ARBA00022692"/>
    </source>
</evidence>
<dbReference type="GO" id="GO:0006820">
    <property type="term" value="P:monoatomic anion transport"/>
    <property type="evidence" value="ECO:0007669"/>
    <property type="project" value="InterPro"/>
</dbReference>
<evidence type="ECO:0000256" key="1">
    <source>
        <dbReference type="ARBA" id="ARBA00004141"/>
    </source>
</evidence>
<sequence>MVLFRRLQSTDSLTVYETTLRAIAIEGGEGAEIRRPVVEAKAVVEQRISHFVMGLGIIGTMTGPLLIVLHTMPTAVFAGVFFNIGWGSIQSNGMVQKAVFLMQENHFVQQDEPLLSARKRKVLLFTALQGTGVAATVAISQTIAAIGFPVLIILLIPLRVWTLPKWLSEQELDVLDDLTADSSASLVAWAALPSSYVRR</sequence>
<dbReference type="Proteomes" id="UP000253729">
    <property type="component" value="Unassembled WGS sequence"/>
</dbReference>
<organism evidence="7 8">
    <name type="scientific">Aspergillus welwitschiae</name>
    <dbReference type="NCBI Taxonomy" id="1341132"/>
    <lineage>
        <taxon>Eukaryota</taxon>
        <taxon>Fungi</taxon>
        <taxon>Dikarya</taxon>
        <taxon>Ascomycota</taxon>
        <taxon>Pezizomycotina</taxon>
        <taxon>Eurotiomycetes</taxon>
        <taxon>Eurotiomycetidae</taxon>
        <taxon>Eurotiales</taxon>
        <taxon>Aspergillaceae</taxon>
        <taxon>Aspergillus</taxon>
        <taxon>Aspergillus subgen. Circumdati</taxon>
    </lineage>
</organism>
<proteinExistence type="predicted"/>
<dbReference type="GeneID" id="38140983"/>
<dbReference type="STRING" id="1341132.A0A3F3PK89"/>
<evidence type="ECO:0000256" key="4">
    <source>
        <dbReference type="ARBA" id="ARBA00023136"/>
    </source>
</evidence>
<protein>
    <recommendedName>
        <fullName evidence="6">Bicarbonate transporter-like transmembrane domain-containing protein</fullName>
    </recommendedName>
</protein>
<gene>
    <name evidence="7" type="ORF">BDQ94DRAFT_176156</name>
</gene>
<dbReference type="GO" id="GO:0005452">
    <property type="term" value="F:solute:inorganic anion antiporter activity"/>
    <property type="evidence" value="ECO:0007669"/>
    <property type="project" value="InterPro"/>
</dbReference>
<keyword evidence="8" id="KW-1185">Reference proteome</keyword>
<keyword evidence="4 5" id="KW-0472">Membrane</keyword>
<accession>A0A3F3PK89</accession>
<dbReference type="InterPro" id="IPR011531">
    <property type="entry name" value="HCO3_transpt-like_TM_dom"/>
</dbReference>
<comment type="subcellular location">
    <subcellularLocation>
        <location evidence="1">Membrane</location>
        <topology evidence="1">Multi-pass membrane protein</topology>
    </subcellularLocation>
</comment>
<feature type="domain" description="Bicarbonate transporter-like transmembrane" evidence="6">
    <location>
        <begin position="41"/>
        <end position="178"/>
    </location>
</feature>
<dbReference type="GO" id="GO:0050801">
    <property type="term" value="P:monoatomic ion homeostasis"/>
    <property type="evidence" value="ECO:0007669"/>
    <property type="project" value="TreeGrafter"/>
</dbReference>
<evidence type="ECO:0000313" key="7">
    <source>
        <dbReference type="EMBL" id="RDH26776.1"/>
    </source>
</evidence>